<organism evidence="11 12">
    <name type="scientific">Dyadobacter helix</name>
    <dbReference type="NCBI Taxonomy" id="2822344"/>
    <lineage>
        <taxon>Bacteria</taxon>
        <taxon>Pseudomonadati</taxon>
        <taxon>Bacteroidota</taxon>
        <taxon>Cytophagia</taxon>
        <taxon>Cytophagales</taxon>
        <taxon>Spirosomataceae</taxon>
        <taxon>Dyadobacter</taxon>
    </lineage>
</organism>
<dbReference type="GO" id="GO:0005829">
    <property type="term" value="C:cytosol"/>
    <property type="evidence" value="ECO:0007669"/>
    <property type="project" value="TreeGrafter"/>
</dbReference>
<evidence type="ECO:0000256" key="8">
    <source>
        <dbReference type="HAMAP-Rule" id="MF_01895"/>
    </source>
</evidence>
<dbReference type="EC" id="3.1.13.1" evidence="8"/>
<dbReference type="Pfam" id="PF08206">
    <property type="entry name" value="OB_RNB"/>
    <property type="match status" value="1"/>
</dbReference>
<keyword evidence="5 8" id="KW-0378">Hydrolase</keyword>
<sequence length="797" mass="90813">MPYLADDAVLRQKIIKMKKKKINKENRNTTVARKPHHILSSVDELKADIAAFFDLNSEHSFRPYEVHDQFGVEDRKIKQLFNEILQELEETGRIIFNKDGTYSAGLAKTVETATTGRVDRINKSFAFVIIEGREDDIYVDADLLNGAWDGDIVQIQPLTKNLGNRSVKGDSGKKRTEGRVTEIVERKSGEIVGIIEVNPRFAVVQPDNKKLFDPIYLEPEAVQNAQTGDKVIVKVTAWPTRRSQAEGELIQVLGKAGTNDVEMHAILAEFGLPYQFPEMVEAEAQKIPNKIAKKEIAKRKDIRKVLTFTIDPVDAKDFDDALSIQYLDEGNIEVGVHIADVSHYVLPDTELEKEAYRRATSVYLVDRTVPMLPEKLSNNLCSLRPNEDRLAFSAIFELSPKGKILKEWFGRTVIHSDRRFSYEEAQQVLDSGEGDYPNELAALNKLAKVFRKERFKNGAINFETPEVRFKLDEQGKPLGIYQKERHDSHKLIEEFMLLANKRVAEFVYGLSKGEKKNTMVYRIHEAPDPDRLKTFATFVAKLGHKLEVEEENKIAKSMNSMLKEVEGKPEQNLIEQLAVRTMAKARYSVADLGHFGLAFKRYSHFTSPIRRYPDVMAHRLLQHYLDGGGSVDAEAYEAASKHSSDRERLASEAERASIKYKQVEFMSMMDKDKEWDGIITGVTEFGIFVEITETASEGLIRMTDLGDDYYELEKDNYRIVGQRTRKIYAFGDQVKVKIKETNLARRSMDLYLAGTTLSARSRNGSGLQESTRNREGSRSSKPRRSSSPEPKGRRRRR</sequence>
<keyword evidence="7 8" id="KW-0694">RNA-binding</keyword>
<dbReference type="InterPro" id="IPR040476">
    <property type="entry name" value="CSD2"/>
</dbReference>
<comment type="subcellular location">
    <subcellularLocation>
        <location evidence="2 8">Cytoplasm</location>
    </subcellularLocation>
</comment>
<evidence type="ECO:0000259" key="10">
    <source>
        <dbReference type="PROSITE" id="PS50126"/>
    </source>
</evidence>
<reference evidence="11" key="1">
    <citation type="submission" date="2021-04" db="EMBL/GenBank/DDBJ databases">
        <authorList>
            <person name="Rodrigo-Torres L."/>
            <person name="Arahal R. D."/>
            <person name="Lucena T."/>
        </authorList>
    </citation>
    <scope>NUCLEOTIDE SEQUENCE</scope>
    <source>
        <strain evidence="11">CECT 9275</strain>
    </source>
</reference>
<dbReference type="GO" id="GO:0008859">
    <property type="term" value="F:exoribonuclease II activity"/>
    <property type="evidence" value="ECO:0007669"/>
    <property type="project" value="UniProtKB-UniRule"/>
</dbReference>
<evidence type="ECO:0000256" key="5">
    <source>
        <dbReference type="ARBA" id="ARBA00022801"/>
    </source>
</evidence>
<dbReference type="PROSITE" id="PS50126">
    <property type="entry name" value="S1"/>
    <property type="match status" value="1"/>
</dbReference>
<dbReference type="InterPro" id="IPR001900">
    <property type="entry name" value="RNase_II/R"/>
</dbReference>
<dbReference type="PANTHER" id="PTHR23355">
    <property type="entry name" value="RIBONUCLEASE"/>
    <property type="match status" value="1"/>
</dbReference>
<dbReference type="PROSITE" id="PS01175">
    <property type="entry name" value="RIBONUCLEASE_II"/>
    <property type="match status" value="1"/>
</dbReference>
<dbReference type="InterPro" id="IPR013223">
    <property type="entry name" value="RNase_B_OB_dom"/>
</dbReference>
<evidence type="ECO:0000256" key="7">
    <source>
        <dbReference type="ARBA" id="ARBA00022884"/>
    </source>
</evidence>
<dbReference type="HAMAP" id="MF_01895">
    <property type="entry name" value="RNase_R"/>
    <property type="match status" value="1"/>
</dbReference>
<accession>A0A916NDL3</accession>
<dbReference type="SMART" id="SM00955">
    <property type="entry name" value="RNB"/>
    <property type="match status" value="1"/>
</dbReference>
<dbReference type="SUPFAM" id="SSF50249">
    <property type="entry name" value="Nucleic acid-binding proteins"/>
    <property type="match status" value="4"/>
</dbReference>
<comment type="catalytic activity">
    <reaction evidence="1 8">
        <text>Exonucleolytic cleavage in the 3'- to 5'-direction to yield nucleoside 5'-phosphates.</text>
        <dbReference type="EC" id="3.1.13.1"/>
    </reaction>
</comment>
<proteinExistence type="inferred from homology"/>
<comment type="caution">
    <text evidence="11">The sequence shown here is derived from an EMBL/GenBank/DDBJ whole genome shotgun (WGS) entry which is preliminary data.</text>
</comment>
<dbReference type="InterPro" id="IPR011805">
    <property type="entry name" value="RNase_R"/>
</dbReference>
<evidence type="ECO:0000313" key="11">
    <source>
        <dbReference type="EMBL" id="CAG5011599.1"/>
    </source>
</evidence>
<dbReference type="GO" id="GO:0006402">
    <property type="term" value="P:mRNA catabolic process"/>
    <property type="evidence" value="ECO:0007669"/>
    <property type="project" value="TreeGrafter"/>
</dbReference>
<evidence type="ECO:0000256" key="3">
    <source>
        <dbReference type="ARBA" id="ARBA00022490"/>
    </source>
</evidence>
<dbReference type="Pfam" id="PF00773">
    <property type="entry name" value="RNB"/>
    <property type="match status" value="1"/>
</dbReference>
<evidence type="ECO:0000256" key="2">
    <source>
        <dbReference type="ARBA" id="ARBA00004496"/>
    </source>
</evidence>
<comment type="function">
    <text evidence="8">3'-5' exoribonuclease that releases 5'-nucleoside monophosphates and is involved in maturation of structured RNAs.</text>
</comment>
<dbReference type="PANTHER" id="PTHR23355:SF9">
    <property type="entry name" value="DIS3-LIKE EXONUCLEASE 2"/>
    <property type="match status" value="1"/>
</dbReference>
<name>A0A916NDL3_9BACT</name>
<dbReference type="Pfam" id="PF17876">
    <property type="entry name" value="CSD2"/>
    <property type="match status" value="1"/>
</dbReference>
<evidence type="ECO:0000313" key="12">
    <source>
        <dbReference type="Proteomes" id="UP000680038"/>
    </source>
</evidence>
<evidence type="ECO:0000256" key="1">
    <source>
        <dbReference type="ARBA" id="ARBA00001849"/>
    </source>
</evidence>
<dbReference type="EMBL" id="CAJRAF010000002">
    <property type="protein sequence ID" value="CAG5011599.1"/>
    <property type="molecule type" value="Genomic_DNA"/>
</dbReference>
<dbReference type="InterPro" id="IPR022966">
    <property type="entry name" value="RNase_II/R_CS"/>
</dbReference>
<feature type="compositionally biased region" description="Polar residues" evidence="9">
    <location>
        <begin position="760"/>
        <end position="770"/>
    </location>
</feature>
<keyword evidence="3 8" id="KW-0963">Cytoplasm</keyword>
<feature type="domain" description="S1 motif" evidence="10">
    <location>
        <begin position="672"/>
        <end position="753"/>
    </location>
</feature>
<protein>
    <recommendedName>
        <fullName evidence="8">Ribonuclease R</fullName>
        <shortName evidence="8">RNase R</shortName>
        <ecNumber evidence="8">3.1.13.1</ecNumber>
    </recommendedName>
</protein>
<dbReference type="GO" id="GO:0003723">
    <property type="term" value="F:RNA binding"/>
    <property type="evidence" value="ECO:0007669"/>
    <property type="project" value="UniProtKB-UniRule"/>
</dbReference>
<dbReference type="Proteomes" id="UP000680038">
    <property type="component" value="Unassembled WGS sequence"/>
</dbReference>
<comment type="similarity">
    <text evidence="8">Belongs to the RNR ribonuclease family. RNase R subfamily.</text>
</comment>
<dbReference type="AlphaFoldDB" id="A0A916NDL3"/>
<dbReference type="NCBIfam" id="TIGR00358">
    <property type="entry name" value="3_prime_RNase"/>
    <property type="match status" value="1"/>
</dbReference>
<evidence type="ECO:0000256" key="9">
    <source>
        <dbReference type="SAM" id="MobiDB-lite"/>
    </source>
</evidence>
<dbReference type="CDD" id="cd04471">
    <property type="entry name" value="S1_RNase_R"/>
    <property type="match status" value="1"/>
</dbReference>
<keyword evidence="6 8" id="KW-0269">Exonuclease</keyword>
<feature type="region of interest" description="Disordered" evidence="9">
    <location>
        <begin position="760"/>
        <end position="797"/>
    </location>
</feature>
<dbReference type="InterPro" id="IPR050180">
    <property type="entry name" value="RNR_Ribonuclease"/>
</dbReference>
<keyword evidence="12" id="KW-1185">Reference proteome</keyword>
<dbReference type="InterPro" id="IPR004476">
    <property type="entry name" value="RNase_II/RNase_R"/>
</dbReference>
<evidence type="ECO:0000256" key="6">
    <source>
        <dbReference type="ARBA" id="ARBA00022839"/>
    </source>
</evidence>
<keyword evidence="4 8" id="KW-0540">Nuclease</keyword>
<dbReference type="SMART" id="SM00316">
    <property type="entry name" value="S1"/>
    <property type="match status" value="1"/>
</dbReference>
<dbReference type="Gene3D" id="2.40.50.140">
    <property type="entry name" value="Nucleic acid-binding proteins"/>
    <property type="match status" value="2"/>
</dbReference>
<dbReference type="NCBIfam" id="TIGR02063">
    <property type="entry name" value="RNase_R"/>
    <property type="match status" value="1"/>
</dbReference>
<dbReference type="InterPro" id="IPR012340">
    <property type="entry name" value="NA-bd_OB-fold"/>
</dbReference>
<gene>
    <name evidence="8 11" type="primary">rnr</name>
    <name evidence="11" type="ORF">DYBT9275_04982</name>
</gene>
<dbReference type="Pfam" id="PF00575">
    <property type="entry name" value="S1"/>
    <property type="match status" value="1"/>
</dbReference>
<evidence type="ECO:0000256" key="4">
    <source>
        <dbReference type="ARBA" id="ARBA00022722"/>
    </source>
</evidence>
<dbReference type="InterPro" id="IPR003029">
    <property type="entry name" value="S1_domain"/>
</dbReference>